<dbReference type="SUPFAM" id="SSF54843">
    <property type="entry name" value="Ribosomal protein L22"/>
    <property type="match status" value="1"/>
</dbReference>
<comment type="function">
    <text evidence="4">The globular domain of the protein is located near the polypeptide exit tunnel on the outside of the subunit, while an extended beta-hairpin is found that lines the wall of the exit tunnel in the center of the 70S ribosome.</text>
</comment>
<dbReference type="EMBL" id="PGCK01000001">
    <property type="protein sequence ID" value="MCD1293509.1"/>
    <property type="molecule type" value="Genomic_DNA"/>
</dbReference>
<dbReference type="InterPro" id="IPR057265">
    <property type="entry name" value="Ribosomal_uL22_arc-type"/>
</dbReference>
<comment type="function">
    <text evidence="4 6">This protein binds specifically to 23S rRNA. It makes multiple contacts with different domains of the 23S rRNA in the assembled 50S subunit and ribosome.</text>
</comment>
<dbReference type="Pfam" id="PF00237">
    <property type="entry name" value="Ribosomal_L22"/>
    <property type="match status" value="1"/>
</dbReference>
<evidence type="ECO:0000256" key="1">
    <source>
        <dbReference type="ARBA" id="ARBA00009451"/>
    </source>
</evidence>
<dbReference type="AlphaFoldDB" id="A0AAP2R9R2"/>
<dbReference type="NCBIfam" id="TIGR01038">
    <property type="entry name" value="uL22_arch_euk"/>
    <property type="match status" value="1"/>
</dbReference>
<sequence>MSKVGYSAEYDPAVTAKAMAYEIDVSPKHCIEILNFIKGKKVSVAKTYLENVIEKKQSIPFKRFARNVGHKRHQTGWDAGRYPVKASKEILKLLKHAEANAEYKGLEPENMKIVHAVSKKGRTIQGIMPRAMGRATAWNKETVTVEVVIGE</sequence>
<dbReference type="GO" id="GO:0002181">
    <property type="term" value="P:cytoplasmic translation"/>
    <property type="evidence" value="ECO:0007669"/>
    <property type="project" value="TreeGrafter"/>
</dbReference>
<evidence type="ECO:0000256" key="4">
    <source>
        <dbReference type="HAMAP-Rule" id="MF_01331"/>
    </source>
</evidence>
<dbReference type="GO" id="GO:0003735">
    <property type="term" value="F:structural constituent of ribosome"/>
    <property type="evidence" value="ECO:0007669"/>
    <property type="project" value="UniProtKB-UniRule"/>
</dbReference>
<evidence type="ECO:0000256" key="6">
    <source>
        <dbReference type="RuleBase" id="RU004007"/>
    </source>
</evidence>
<reference evidence="7 8" key="1">
    <citation type="submission" date="2017-11" db="EMBL/GenBank/DDBJ databases">
        <title>Isolation and Characterization of Family Methanocellaceae Species from Potential Methane Hydrate Area Offshore Southwestern Taiwan.</title>
        <authorList>
            <person name="Zhang W.-L."/>
            <person name="Chen W.-C."/>
            <person name="Lai M.-C."/>
            <person name="Chen S.-C."/>
        </authorList>
    </citation>
    <scope>NUCLEOTIDE SEQUENCE [LARGE SCALE GENOMIC DNA]</scope>
    <source>
        <strain evidence="7 8">CWC-04</strain>
    </source>
</reference>
<protein>
    <recommendedName>
        <fullName evidence="4">Large ribosomal subunit protein uL22</fullName>
    </recommendedName>
</protein>
<dbReference type="InterPro" id="IPR036394">
    <property type="entry name" value="Ribosomal_uL22_sf"/>
</dbReference>
<accession>A0AAP2R9R2</accession>
<keyword evidence="2 4" id="KW-0689">Ribosomal protein</keyword>
<dbReference type="PANTHER" id="PTHR11593">
    <property type="entry name" value="60S RIBOSOMAL PROTEIN L17"/>
    <property type="match status" value="1"/>
</dbReference>
<dbReference type="NCBIfam" id="NF003260">
    <property type="entry name" value="PRK04223.1"/>
    <property type="match status" value="1"/>
</dbReference>
<evidence type="ECO:0000256" key="5">
    <source>
        <dbReference type="RuleBase" id="RU004005"/>
    </source>
</evidence>
<evidence type="ECO:0000313" key="8">
    <source>
        <dbReference type="Proteomes" id="UP001320159"/>
    </source>
</evidence>
<organism evidence="7 8">
    <name type="scientific">Methanooceanicella nereidis</name>
    <dbReference type="NCBI Taxonomy" id="2052831"/>
    <lineage>
        <taxon>Archaea</taxon>
        <taxon>Methanobacteriati</taxon>
        <taxon>Methanobacteriota</taxon>
        <taxon>Stenosarchaea group</taxon>
        <taxon>Methanomicrobia</taxon>
        <taxon>Methanocellales</taxon>
        <taxon>Methanocellaceae</taxon>
        <taxon>Methanooceanicella</taxon>
    </lineage>
</organism>
<name>A0AAP2R9R2_9EURY</name>
<keyword evidence="8" id="KW-1185">Reference proteome</keyword>
<dbReference type="HAMAP" id="MF_01331_A">
    <property type="entry name" value="Ribosomal_uL22_A"/>
    <property type="match status" value="1"/>
</dbReference>
<dbReference type="InterPro" id="IPR005721">
    <property type="entry name" value="Ribosomal_uL22_euk/arc"/>
</dbReference>
<dbReference type="InterPro" id="IPR001063">
    <property type="entry name" value="Ribosomal_uL22"/>
</dbReference>
<comment type="caution">
    <text evidence="7">The sequence shown here is derived from an EMBL/GenBank/DDBJ whole genome shotgun (WGS) entry which is preliminary data.</text>
</comment>
<dbReference type="RefSeq" id="WP_230739411.1">
    <property type="nucleotide sequence ID" value="NZ_PGCK01000001.1"/>
</dbReference>
<keyword evidence="4 6" id="KW-0699">rRNA-binding</keyword>
<gene>
    <name evidence="4" type="primary">rpl22</name>
    <name evidence="7" type="ORF">CUJ83_00675</name>
</gene>
<evidence type="ECO:0000256" key="2">
    <source>
        <dbReference type="ARBA" id="ARBA00022980"/>
    </source>
</evidence>
<comment type="similarity">
    <text evidence="1 4 5">Belongs to the universal ribosomal protein uL22 family.</text>
</comment>
<proteinExistence type="inferred from homology"/>
<dbReference type="GO" id="GO:0022625">
    <property type="term" value="C:cytosolic large ribosomal subunit"/>
    <property type="evidence" value="ECO:0007669"/>
    <property type="project" value="UniProtKB-UniRule"/>
</dbReference>
<dbReference type="GO" id="GO:0019843">
    <property type="term" value="F:rRNA binding"/>
    <property type="evidence" value="ECO:0007669"/>
    <property type="project" value="UniProtKB-UniRule"/>
</dbReference>
<evidence type="ECO:0000256" key="3">
    <source>
        <dbReference type="ARBA" id="ARBA00023274"/>
    </source>
</evidence>
<dbReference type="CDD" id="cd00336">
    <property type="entry name" value="Ribosomal_L22"/>
    <property type="match status" value="1"/>
</dbReference>
<keyword evidence="4 6" id="KW-0694">RNA-binding</keyword>
<dbReference type="PANTHER" id="PTHR11593:SF10">
    <property type="entry name" value="60S RIBOSOMAL PROTEIN L17"/>
    <property type="match status" value="1"/>
</dbReference>
<dbReference type="Proteomes" id="UP001320159">
    <property type="component" value="Unassembled WGS sequence"/>
</dbReference>
<evidence type="ECO:0000313" key="7">
    <source>
        <dbReference type="EMBL" id="MCD1293509.1"/>
    </source>
</evidence>
<keyword evidence="3 4" id="KW-0687">Ribonucleoprotein</keyword>
<dbReference type="Gene3D" id="3.90.470.10">
    <property type="entry name" value="Ribosomal protein L22/L17"/>
    <property type="match status" value="1"/>
</dbReference>
<comment type="subunit">
    <text evidence="4 6">Part of the 50S ribosomal subunit.</text>
</comment>